<dbReference type="InterPro" id="IPR029039">
    <property type="entry name" value="Flavoprotein-like_sf"/>
</dbReference>
<dbReference type="InterPro" id="IPR005025">
    <property type="entry name" value="FMN_Rdtase-like_dom"/>
</dbReference>
<dbReference type="PANTHER" id="PTHR30543">
    <property type="entry name" value="CHROMATE REDUCTASE"/>
    <property type="match status" value="1"/>
</dbReference>
<sequence length="168" mass="19081">MDQITVIAGTNRPGSRTLQIARQYIRLLQDYPASAHLLSLEGLDLNKRTAELEHIENTFIIPVQKFIFILPEYNGSFSGAVKTFIDLTRYKECWYYKKALLTGVAEGRGGNLRGLDHFTGVLHFLKVIVHPNKLPISSVKQLMSAQGEIVDEKTLEQIHQQIEEFLTL</sequence>
<dbReference type="Pfam" id="PF03358">
    <property type="entry name" value="FMN_red"/>
    <property type="match status" value="1"/>
</dbReference>
<dbReference type="GO" id="GO:0016491">
    <property type="term" value="F:oxidoreductase activity"/>
    <property type="evidence" value="ECO:0007669"/>
    <property type="project" value="InterPro"/>
</dbReference>
<dbReference type="AlphaFoldDB" id="A0A1I7NG77"/>
<dbReference type="Gene3D" id="3.40.50.360">
    <property type="match status" value="1"/>
</dbReference>
<organism evidence="2 3">
    <name type="scientific">Thermoflavifilum thermophilum</name>
    <dbReference type="NCBI Taxonomy" id="1393122"/>
    <lineage>
        <taxon>Bacteria</taxon>
        <taxon>Pseudomonadati</taxon>
        <taxon>Bacteroidota</taxon>
        <taxon>Chitinophagia</taxon>
        <taxon>Chitinophagales</taxon>
        <taxon>Chitinophagaceae</taxon>
        <taxon>Thermoflavifilum</taxon>
    </lineage>
</organism>
<name>A0A1I7NG77_9BACT</name>
<accession>A0A1I7NG77</accession>
<feature type="domain" description="NADPH-dependent FMN reductase-like" evidence="1">
    <location>
        <begin position="4"/>
        <end position="136"/>
    </location>
</feature>
<dbReference type="OrthoDB" id="9812295at2"/>
<protein>
    <submittedName>
        <fullName evidence="2">NAD(P)H-dependent FMN reductase</fullName>
    </submittedName>
</protein>
<dbReference type="PANTHER" id="PTHR30543:SF21">
    <property type="entry name" value="NAD(P)H-DEPENDENT FMN REDUCTASE LOT6"/>
    <property type="match status" value="1"/>
</dbReference>
<evidence type="ECO:0000313" key="3">
    <source>
        <dbReference type="Proteomes" id="UP000199537"/>
    </source>
</evidence>
<dbReference type="EMBL" id="FPCJ01000001">
    <property type="protein sequence ID" value="SFV33682.1"/>
    <property type="molecule type" value="Genomic_DNA"/>
</dbReference>
<evidence type="ECO:0000313" key="2">
    <source>
        <dbReference type="EMBL" id="SFV33682.1"/>
    </source>
</evidence>
<proteinExistence type="predicted"/>
<reference evidence="3" key="1">
    <citation type="submission" date="2016-10" db="EMBL/GenBank/DDBJ databases">
        <authorList>
            <person name="Varghese N."/>
            <person name="Submissions S."/>
        </authorList>
    </citation>
    <scope>NUCLEOTIDE SEQUENCE [LARGE SCALE GENOMIC DNA]</scope>
    <source>
        <strain evidence="3">DSM 14807</strain>
    </source>
</reference>
<dbReference type="RefSeq" id="WP_092459919.1">
    <property type="nucleotide sequence ID" value="NZ_FPCJ01000001.1"/>
</dbReference>
<gene>
    <name evidence="2" type="ORF">SAMN05660895_1780</name>
</gene>
<dbReference type="Proteomes" id="UP000199537">
    <property type="component" value="Unassembled WGS sequence"/>
</dbReference>
<keyword evidence="3" id="KW-1185">Reference proteome</keyword>
<dbReference type="GO" id="GO:0005829">
    <property type="term" value="C:cytosol"/>
    <property type="evidence" value="ECO:0007669"/>
    <property type="project" value="TreeGrafter"/>
</dbReference>
<dbReference type="SUPFAM" id="SSF52218">
    <property type="entry name" value="Flavoproteins"/>
    <property type="match status" value="1"/>
</dbReference>
<dbReference type="GO" id="GO:0010181">
    <property type="term" value="F:FMN binding"/>
    <property type="evidence" value="ECO:0007669"/>
    <property type="project" value="TreeGrafter"/>
</dbReference>
<dbReference type="InterPro" id="IPR050712">
    <property type="entry name" value="NAD(P)H-dep_reductase"/>
</dbReference>
<evidence type="ECO:0000259" key="1">
    <source>
        <dbReference type="Pfam" id="PF03358"/>
    </source>
</evidence>
<dbReference type="STRING" id="1393122.SAMN05660895_1780"/>